<comment type="caution">
    <text evidence="1">The sequence shown here is derived from an EMBL/GenBank/DDBJ whole genome shotgun (WGS) entry which is preliminary data.</text>
</comment>
<gene>
    <name evidence="1" type="ORF">T11_5226</name>
</gene>
<dbReference type="EMBL" id="JYDP01000018">
    <property type="protein sequence ID" value="KRZ15405.1"/>
    <property type="molecule type" value="Genomic_DNA"/>
</dbReference>
<dbReference type="OrthoDB" id="1872003at2759"/>
<accession>A0A0V1HXT5</accession>
<sequence>MYFLLHNRDMLYINILENKSALTLYYLLTDAMCKLIHSVKAIHDEVAVFRPNDVIIKLAFTGDSRKI</sequence>
<name>A0A0V1HXT5_9BILA</name>
<proteinExistence type="predicted"/>
<evidence type="ECO:0000313" key="2">
    <source>
        <dbReference type="Proteomes" id="UP000055024"/>
    </source>
</evidence>
<keyword evidence="2" id="KW-1185">Reference proteome</keyword>
<evidence type="ECO:0000313" key="1">
    <source>
        <dbReference type="EMBL" id="KRZ15405.1"/>
    </source>
</evidence>
<dbReference type="Proteomes" id="UP000055024">
    <property type="component" value="Unassembled WGS sequence"/>
</dbReference>
<reference evidence="1 2" key="1">
    <citation type="submission" date="2015-01" db="EMBL/GenBank/DDBJ databases">
        <title>Evolution of Trichinella species and genotypes.</title>
        <authorList>
            <person name="Korhonen P.K."/>
            <person name="Edoardo P."/>
            <person name="Giuseppe L.R."/>
            <person name="Gasser R.B."/>
        </authorList>
    </citation>
    <scope>NUCLEOTIDE SEQUENCE [LARGE SCALE GENOMIC DNA]</scope>
    <source>
        <strain evidence="1">ISS1029</strain>
    </source>
</reference>
<organism evidence="1 2">
    <name type="scientific">Trichinella zimbabwensis</name>
    <dbReference type="NCBI Taxonomy" id="268475"/>
    <lineage>
        <taxon>Eukaryota</taxon>
        <taxon>Metazoa</taxon>
        <taxon>Ecdysozoa</taxon>
        <taxon>Nematoda</taxon>
        <taxon>Enoplea</taxon>
        <taxon>Dorylaimia</taxon>
        <taxon>Trichinellida</taxon>
        <taxon>Trichinellidae</taxon>
        <taxon>Trichinella</taxon>
    </lineage>
</organism>
<protein>
    <submittedName>
        <fullName evidence="1">Uncharacterized protein</fullName>
    </submittedName>
</protein>
<dbReference type="AlphaFoldDB" id="A0A0V1HXT5"/>